<feature type="transmembrane region" description="Helical" evidence="2">
    <location>
        <begin position="68"/>
        <end position="94"/>
    </location>
</feature>
<keyword evidence="5" id="KW-1185">Reference proteome</keyword>
<feature type="region of interest" description="Disordered" evidence="1">
    <location>
        <begin position="469"/>
        <end position="490"/>
    </location>
</feature>
<feature type="region of interest" description="Disordered" evidence="1">
    <location>
        <begin position="219"/>
        <end position="298"/>
    </location>
</feature>
<reference evidence="4 5" key="1">
    <citation type="submission" date="2019-07" db="EMBL/GenBank/DDBJ databases">
        <title>Genome assembly of two rare yeast pathogens: Diutina rugosa and Trichomonascus ciferrii.</title>
        <authorList>
            <person name="Mixao V."/>
            <person name="Saus E."/>
            <person name="Hansen A."/>
            <person name="Lass-Flor C."/>
            <person name="Gabaldon T."/>
        </authorList>
    </citation>
    <scope>NUCLEOTIDE SEQUENCE [LARGE SCALE GENOMIC DNA]</scope>
    <source>
        <strain evidence="4 5">CBS 613</strain>
    </source>
</reference>
<gene>
    <name evidence="4" type="ORF">DIURU_000208</name>
</gene>
<feature type="chain" id="PRO_5024983760" description="MARVEL domain-containing protein" evidence="3">
    <location>
        <begin position="18"/>
        <end position="490"/>
    </location>
</feature>
<evidence type="ECO:0000256" key="3">
    <source>
        <dbReference type="SAM" id="SignalP"/>
    </source>
</evidence>
<feature type="region of interest" description="Disordered" evidence="1">
    <location>
        <begin position="153"/>
        <end position="180"/>
    </location>
</feature>
<feature type="transmembrane region" description="Helical" evidence="2">
    <location>
        <begin position="33"/>
        <end position="56"/>
    </location>
</feature>
<evidence type="ECO:0000256" key="1">
    <source>
        <dbReference type="SAM" id="MobiDB-lite"/>
    </source>
</evidence>
<feature type="compositionally biased region" description="Low complexity" evidence="1">
    <location>
        <begin position="276"/>
        <end position="296"/>
    </location>
</feature>
<keyword evidence="3" id="KW-0732">Signal</keyword>
<feature type="transmembrane region" description="Helical" evidence="2">
    <location>
        <begin position="100"/>
        <end position="121"/>
    </location>
</feature>
<dbReference type="VEuPathDB" id="FungiDB:DIURU_000208"/>
<feature type="compositionally biased region" description="Low complexity" evidence="1">
    <location>
        <begin position="415"/>
        <end position="429"/>
    </location>
</feature>
<keyword evidence="2" id="KW-1133">Transmembrane helix</keyword>
<keyword evidence="2" id="KW-0472">Membrane</keyword>
<dbReference type="EMBL" id="SWFT01000008">
    <property type="protein sequence ID" value="KAA8908419.1"/>
    <property type="molecule type" value="Genomic_DNA"/>
</dbReference>
<organism evidence="4 5">
    <name type="scientific">Diutina rugosa</name>
    <name type="common">Yeast</name>
    <name type="synonym">Candida rugosa</name>
    <dbReference type="NCBI Taxonomy" id="5481"/>
    <lineage>
        <taxon>Eukaryota</taxon>
        <taxon>Fungi</taxon>
        <taxon>Dikarya</taxon>
        <taxon>Ascomycota</taxon>
        <taxon>Saccharomycotina</taxon>
        <taxon>Pichiomycetes</taxon>
        <taxon>Debaryomycetaceae</taxon>
        <taxon>Diutina</taxon>
    </lineage>
</organism>
<feature type="compositionally biased region" description="Polar residues" evidence="1">
    <location>
        <begin position="472"/>
        <end position="490"/>
    </location>
</feature>
<feature type="compositionally biased region" description="Polar residues" evidence="1">
    <location>
        <begin position="250"/>
        <end position="274"/>
    </location>
</feature>
<dbReference type="GeneID" id="54778861"/>
<name>A0A642UZ45_DIURU</name>
<comment type="caution">
    <text evidence="4">The sequence shown here is derived from an EMBL/GenBank/DDBJ whole genome shotgun (WGS) entry which is preliminary data.</text>
</comment>
<accession>A0A642UZ45</accession>
<evidence type="ECO:0000313" key="5">
    <source>
        <dbReference type="Proteomes" id="UP000449547"/>
    </source>
</evidence>
<feature type="compositionally biased region" description="Basic and acidic residues" evidence="1">
    <location>
        <begin position="220"/>
        <end position="233"/>
    </location>
</feature>
<evidence type="ECO:0000256" key="2">
    <source>
        <dbReference type="SAM" id="Phobius"/>
    </source>
</evidence>
<dbReference type="OrthoDB" id="4085918at2759"/>
<evidence type="ECO:0008006" key="6">
    <source>
        <dbReference type="Google" id="ProtNLM"/>
    </source>
</evidence>
<feature type="signal peptide" evidence="3">
    <location>
        <begin position="1"/>
        <end position="17"/>
    </location>
</feature>
<proteinExistence type="predicted"/>
<feature type="region of interest" description="Disordered" evidence="1">
    <location>
        <begin position="388"/>
        <end position="444"/>
    </location>
</feature>
<dbReference type="AlphaFoldDB" id="A0A642UZ45"/>
<sequence length="490" mass="52922">MLWLLDVVAALMEVSLGALSVAVHVNNPFNGSIATMAAASWLLAVVSLSSLVLKYVARPRSPWWSQAVLVCQLVAFAFFVIGGIVMNATVLTAWRIDHLHYNKIFSVFFTLIVVIVGYTTLPLPKHMLTTMSASDQSSSDDSDKLSLAITPDLEKQHQQQKHSRQHQQHQNHQTRMASAATQLRQPVPIPSPPTTNPLGSNYNNIDDYEVEPGFDIYLPSDRRHASGDTDYDRYNSLFDSGIPDRHSPHHTSPGQQRQARPTTNLAASPMSPHNWSLPSSNTSPMSLPPSSNSSHSPIRKMLSHTAKHGHSNSVSTLKGYLTGKTKHHKKSSSVPTTHSYNSFGSSLTSYGGISGVGGGGGHIGKKAPAPPLPLAVLAPPGGISYHHMVHHSDSTTSRGTTSASDSIEFWDDDNLPSPLSSHSPVPSELQWAPGGNNDSSRISSLPSQVIGEYDKEKWDTIKALNGAAAVARSSSKQLRPVLTNASRNST</sequence>
<feature type="compositionally biased region" description="Basic residues" evidence="1">
    <location>
        <begin position="158"/>
        <end position="169"/>
    </location>
</feature>
<protein>
    <recommendedName>
        <fullName evidence="6">MARVEL domain-containing protein</fullName>
    </recommendedName>
</protein>
<dbReference type="Proteomes" id="UP000449547">
    <property type="component" value="Unassembled WGS sequence"/>
</dbReference>
<evidence type="ECO:0000313" key="4">
    <source>
        <dbReference type="EMBL" id="KAA8908419.1"/>
    </source>
</evidence>
<feature type="compositionally biased region" description="Polar residues" evidence="1">
    <location>
        <begin position="394"/>
        <end position="405"/>
    </location>
</feature>
<dbReference type="RefSeq" id="XP_034015019.1">
    <property type="nucleotide sequence ID" value="XM_034154692.1"/>
</dbReference>
<keyword evidence="2" id="KW-0812">Transmembrane</keyword>